<evidence type="ECO:0000313" key="2">
    <source>
        <dbReference type="Proteomes" id="UP000070612"/>
    </source>
</evidence>
<evidence type="ECO:0000313" key="1">
    <source>
        <dbReference type="EMBL" id="KWX22750.1"/>
    </source>
</evidence>
<accession>A0A132PK74</accession>
<comment type="caution">
    <text evidence="1">The sequence shown here is derived from an EMBL/GenBank/DDBJ whole genome shotgun (WGS) entry which is preliminary data.</text>
</comment>
<keyword evidence="2" id="KW-1185">Reference proteome</keyword>
<dbReference type="RefSeq" id="WP_067851054.1">
    <property type="nucleotide sequence ID" value="NZ_LGTW01000011.1"/>
</dbReference>
<dbReference type="STRING" id="59750.AWC31_05000"/>
<sequence length="240" mass="26879">MKLLDEVLGAYGGADRWREATSITIHQQVGGVLWPLKGVDGIINDSTVRIDLHEQRAWHRPLPRPGFRSSFRPAAVAIETDADHPEVVETLAAPRDSFAGHTLETPWSHLQLAYFAGYAMWTYLSEPFSLTLPGVETDELGTWAEDGQKWRRLGVRYPDSIATHSRDQVLYVDSDGLLRRRDYQVDIAGGSPAAHYADDHREFSGLVLPVKRVVYGRDADGHRIPEPITVTIDIDDVTIE</sequence>
<organism evidence="1 2">
    <name type="scientific">Mycolicibacterium wolinskyi</name>
    <dbReference type="NCBI Taxonomy" id="59750"/>
    <lineage>
        <taxon>Bacteria</taxon>
        <taxon>Bacillati</taxon>
        <taxon>Actinomycetota</taxon>
        <taxon>Actinomycetes</taxon>
        <taxon>Mycobacteriales</taxon>
        <taxon>Mycobacteriaceae</taxon>
        <taxon>Mycolicibacterium</taxon>
    </lineage>
</organism>
<proteinExistence type="predicted"/>
<name>A0A132PK74_9MYCO</name>
<dbReference type="Proteomes" id="UP000070612">
    <property type="component" value="Unassembled WGS sequence"/>
</dbReference>
<dbReference type="PATRIC" id="fig|59750.3.peg.851"/>
<dbReference type="AlphaFoldDB" id="A0A132PK74"/>
<gene>
    <name evidence="1" type="ORF">AFM11_17480</name>
</gene>
<dbReference type="EMBL" id="LGTW01000011">
    <property type="protein sequence ID" value="KWX22750.1"/>
    <property type="molecule type" value="Genomic_DNA"/>
</dbReference>
<protein>
    <submittedName>
        <fullName evidence="1">Uncharacterized protein</fullName>
    </submittedName>
</protein>
<reference evidence="1 2" key="1">
    <citation type="submission" date="2015-07" db="EMBL/GenBank/DDBJ databases">
        <title>A draft genome sequence of Mycobacterium wolinskyi.</title>
        <authorList>
            <person name="de Man T.J."/>
            <person name="Perry K.A."/>
            <person name="Coulliette A.D."/>
            <person name="Jensen B."/>
            <person name="Toney N.C."/>
            <person name="Limbago B.M."/>
            <person name="Noble-Wang J."/>
        </authorList>
    </citation>
    <scope>NUCLEOTIDE SEQUENCE [LARGE SCALE GENOMIC DNA]</scope>
    <source>
        <strain evidence="1 2">CDC_01</strain>
    </source>
</reference>